<dbReference type="EMBL" id="JAFHDT010000020">
    <property type="protein sequence ID" value="KAI7794856.1"/>
    <property type="molecule type" value="Genomic_DNA"/>
</dbReference>
<evidence type="ECO:0000313" key="1">
    <source>
        <dbReference type="EMBL" id="KAI7794856.1"/>
    </source>
</evidence>
<accession>A0A9W7TE71</accession>
<keyword evidence="2" id="KW-1185">Reference proteome</keyword>
<comment type="caution">
    <text evidence="1">The sequence shown here is derived from an EMBL/GenBank/DDBJ whole genome shotgun (WGS) entry which is preliminary data.</text>
</comment>
<sequence length="94" mass="10343">MAERAPFGSHETWKGASRGPCNANLLIAELLWWGALGIRGLAGLRPRLRKAAPAVVNGASAEWRRKALSLRNNPAFVELLEAISQKSNDRRLQI</sequence>
<gene>
    <name evidence="1" type="ORF">IRJ41_002898</name>
</gene>
<protein>
    <submittedName>
        <fullName evidence="1">Uncharacterized protein</fullName>
    </submittedName>
</protein>
<name>A0A9W7TE71_TRIRA</name>
<dbReference type="AlphaFoldDB" id="A0A9W7TE71"/>
<proteinExistence type="predicted"/>
<dbReference type="Proteomes" id="UP001059041">
    <property type="component" value="Linkage Group LG20"/>
</dbReference>
<reference evidence="1" key="1">
    <citation type="submission" date="2021-02" db="EMBL/GenBank/DDBJ databases">
        <title>Comparative genomics reveals that relaxation of natural selection precedes convergent phenotypic evolution of cavefish.</title>
        <authorList>
            <person name="Peng Z."/>
        </authorList>
    </citation>
    <scope>NUCLEOTIDE SEQUENCE</scope>
    <source>
        <tissue evidence="1">Muscle</tissue>
    </source>
</reference>
<evidence type="ECO:0000313" key="2">
    <source>
        <dbReference type="Proteomes" id="UP001059041"/>
    </source>
</evidence>
<organism evidence="1 2">
    <name type="scientific">Triplophysa rosa</name>
    <name type="common">Cave loach</name>
    <dbReference type="NCBI Taxonomy" id="992332"/>
    <lineage>
        <taxon>Eukaryota</taxon>
        <taxon>Metazoa</taxon>
        <taxon>Chordata</taxon>
        <taxon>Craniata</taxon>
        <taxon>Vertebrata</taxon>
        <taxon>Euteleostomi</taxon>
        <taxon>Actinopterygii</taxon>
        <taxon>Neopterygii</taxon>
        <taxon>Teleostei</taxon>
        <taxon>Ostariophysi</taxon>
        <taxon>Cypriniformes</taxon>
        <taxon>Nemacheilidae</taxon>
        <taxon>Triplophysa</taxon>
    </lineage>
</organism>